<dbReference type="PANTHER" id="PTHR24252">
    <property type="entry name" value="ACROSIN-RELATED"/>
    <property type="match status" value="1"/>
</dbReference>
<dbReference type="AlphaFoldDB" id="A0A815F4U5"/>
<dbReference type="InterPro" id="IPR001314">
    <property type="entry name" value="Peptidase_S1A"/>
</dbReference>
<protein>
    <recommendedName>
        <fullName evidence="2">Peptidase S1 domain-containing protein</fullName>
    </recommendedName>
</protein>
<evidence type="ECO:0000313" key="4">
    <source>
        <dbReference type="EMBL" id="CAF4167018.1"/>
    </source>
</evidence>
<proteinExistence type="predicted"/>
<accession>A0A815F4U5</accession>
<dbReference type="PRINTS" id="PR00722">
    <property type="entry name" value="CHYMOTRYPSIN"/>
</dbReference>
<dbReference type="Gene3D" id="2.40.10.10">
    <property type="entry name" value="Trypsin-like serine proteases"/>
    <property type="match status" value="1"/>
</dbReference>
<organism evidence="3 5">
    <name type="scientific">Didymodactylos carnosus</name>
    <dbReference type="NCBI Taxonomy" id="1234261"/>
    <lineage>
        <taxon>Eukaryota</taxon>
        <taxon>Metazoa</taxon>
        <taxon>Spiralia</taxon>
        <taxon>Gnathifera</taxon>
        <taxon>Rotifera</taxon>
        <taxon>Eurotatoria</taxon>
        <taxon>Bdelloidea</taxon>
        <taxon>Philodinida</taxon>
        <taxon>Philodinidae</taxon>
        <taxon>Didymodactylos</taxon>
    </lineage>
</organism>
<dbReference type="Pfam" id="PF00089">
    <property type="entry name" value="Trypsin"/>
    <property type="match status" value="1"/>
</dbReference>
<dbReference type="GO" id="GO:0004252">
    <property type="term" value="F:serine-type endopeptidase activity"/>
    <property type="evidence" value="ECO:0007669"/>
    <property type="project" value="InterPro"/>
</dbReference>
<dbReference type="InterPro" id="IPR001254">
    <property type="entry name" value="Trypsin_dom"/>
</dbReference>
<dbReference type="GO" id="GO:0006508">
    <property type="term" value="P:proteolysis"/>
    <property type="evidence" value="ECO:0007669"/>
    <property type="project" value="InterPro"/>
</dbReference>
<comment type="caution">
    <text evidence="3">The sequence shown here is derived from an EMBL/GenBank/DDBJ whole genome shotgun (WGS) entry which is preliminary data.</text>
</comment>
<dbReference type="Proteomes" id="UP000663829">
    <property type="component" value="Unassembled WGS sequence"/>
</dbReference>
<feature type="non-terminal residue" evidence="3">
    <location>
        <position position="1"/>
    </location>
</feature>
<evidence type="ECO:0000259" key="2">
    <source>
        <dbReference type="PROSITE" id="PS50240"/>
    </source>
</evidence>
<dbReference type="PANTHER" id="PTHR24252:SF7">
    <property type="entry name" value="HYALIN"/>
    <property type="match status" value="1"/>
</dbReference>
<dbReference type="InterPro" id="IPR009003">
    <property type="entry name" value="Peptidase_S1_PA"/>
</dbReference>
<name>A0A815F4U5_9BILA</name>
<sequence length="206" mass="22826">MTSNASNHHMGSKAFNHLGDSPSKAFVKKSKMADLYIPTAAHCVDGKPPDQILVAAGIHNKSEENNLVRRVGQIFVHPNWSSYQNQHDIAILRLSQPLEFIYNRFLTRTCIPHVHWPNNIQDYPSAGTRLAAIGCGRTQMNDSASSPDNLLQVEVFATDNNDTICNKSLYDTEIQFCAALYAGGKDTCQGDSGGPPLQWLGNRWEQ</sequence>
<dbReference type="PROSITE" id="PS50240">
    <property type="entry name" value="TRYPSIN_DOM"/>
    <property type="match status" value="1"/>
</dbReference>
<reference evidence="3" key="1">
    <citation type="submission" date="2021-02" db="EMBL/GenBank/DDBJ databases">
        <authorList>
            <person name="Nowell W R."/>
        </authorList>
    </citation>
    <scope>NUCLEOTIDE SEQUENCE</scope>
</reference>
<dbReference type="CDD" id="cd00190">
    <property type="entry name" value="Tryp_SPc"/>
    <property type="match status" value="1"/>
</dbReference>
<dbReference type="InterPro" id="IPR043504">
    <property type="entry name" value="Peptidase_S1_PA_chymotrypsin"/>
</dbReference>
<evidence type="ECO:0000313" key="5">
    <source>
        <dbReference type="Proteomes" id="UP000663829"/>
    </source>
</evidence>
<evidence type="ECO:0000256" key="1">
    <source>
        <dbReference type="ARBA" id="ARBA00023157"/>
    </source>
</evidence>
<dbReference type="EMBL" id="CAJOBC010047719">
    <property type="protein sequence ID" value="CAF4167018.1"/>
    <property type="molecule type" value="Genomic_DNA"/>
</dbReference>
<gene>
    <name evidence="3" type="ORF">GPM918_LOCUS29478</name>
    <name evidence="4" type="ORF">SRO942_LOCUS30056</name>
</gene>
<keyword evidence="1" id="KW-1015">Disulfide bond</keyword>
<dbReference type="OrthoDB" id="10051896at2759"/>
<dbReference type="Proteomes" id="UP000681722">
    <property type="component" value="Unassembled WGS sequence"/>
</dbReference>
<keyword evidence="5" id="KW-1185">Reference proteome</keyword>
<dbReference type="SUPFAM" id="SSF50494">
    <property type="entry name" value="Trypsin-like serine proteases"/>
    <property type="match status" value="1"/>
</dbReference>
<dbReference type="SMART" id="SM00020">
    <property type="entry name" value="Tryp_SPc"/>
    <property type="match status" value="1"/>
</dbReference>
<feature type="domain" description="Peptidase S1" evidence="2">
    <location>
        <begin position="1"/>
        <end position="206"/>
    </location>
</feature>
<dbReference type="EMBL" id="CAJNOQ010013412">
    <property type="protein sequence ID" value="CAF1321149.1"/>
    <property type="molecule type" value="Genomic_DNA"/>
</dbReference>
<evidence type="ECO:0000313" key="3">
    <source>
        <dbReference type="EMBL" id="CAF1321149.1"/>
    </source>
</evidence>